<keyword evidence="5" id="KW-0456">Lyase</keyword>
<evidence type="ECO:0000256" key="1">
    <source>
        <dbReference type="ARBA" id="ARBA00001554"/>
    </source>
</evidence>
<dbReference type="SUPFAM" id="SSF55248">
    <property type="entry name" value="PCD-like"/>
    <property type="match status" value="1"/>
</dbReference>
<dbReference type="PANTHER" id="PTHR35908:SF1">
    <property type="entry name" value="CONSERVED PROTEIN"/>
    <property type="match status" value="1"/>
</dbReference>
<dbReference type="EMBL" id="PZPL01000001">
    <property type="protein sequence ID" value="PTL72430.1"/>
    <property type="molecule type" value="Genomic_DNA"/>
</dbReference>
<dbReference type="InterPro" id="IPR036428">
    <property type="entry name" value="PCD_sf"/>
</dbReference>
<evidence type="ECO:0000256" key="3">
    <source>
        <dbReference type="ARBA" id="ARBA00013252"/>
    </source>
</evidence>
<protein>
    <recommendedName>
        <fullName evidence="4">Putative pterin-4-alpha-carbinolamine dehydratase</fullName>
        <ecNumber evidence="3">4.2.1.96</ecNumber>
    </recommendedName>
</protein>
<proteinExistence type="inferred from homology"/>
<dbReference type="Gene3D" id="3.10.180.10">
    <property type="entry name" value="2,3-Dihydroxybiphenyl 1,2-Dioxygenase, domain 1"/>
    <property type="match status" value="1"/>
</dbReference>
<evidence type="ECO:0000259" key="7">
    <source>
        <dbReference type="Pfam" id="PF18029"/>
    </source>
</evidence>
<comment type="caution">
    <text evidence="8">The sequence shown here is derived from an EMBL/GenBank/DDBJ whole genome shotgun (WGS) entry which is preliminary data.</text>
</comment>
<dbReference type="EC" id="4.2.1.96" evidence="3"/>
<name>A0A2T4USC2_9MICO</name>
<gene>
    <name evidence="8" type="ORF">C1I63_05915</name>
</gene>
<dbReference type="InterPro" id="IPR029068">
    <property type="entry name" value="Glyas_Bleomycin-R_OHBP_Dase"/>
</dbReference>
<feature type="region of interest" description="Disordered" evidence="6">
    <location>
        <begin position="198"/>
        <end position="220"/>
    </location>
</feature>
<feature type="domain" description="Glyoxalase-like" evidence="7">
    <location>
        <begin position="108"/>
        <end position="209"/>
    </location>
</feature>
<keyword evidence="9" id="KW-1185">Reference proteome</keyword>
<dbReference type="PANTHER" id="PTHR35908">
    <property type="entry name" value="HYPOTHETICAL FUSION PROTEIN"/>
    <property type="match status" value="1"/>
</dbReference>
<dbReference type="RefSeq" id="WP_107574136.1">
    <property type="nucleotide sequence ID" value="NZ_PZPL01000001.1"/>
</dbReference>
<dbReference type="AlphaFoldDB" id="A0A2T4USC2"/>
<comment type="similarity">
    <text evidence="2">Belongs to the pterin-4-alpha-carbinolamine dehydratase family.</text>
</comment>
<dbReference type="GO" id="GO:0006729">
    <property type="term" value="P:tetrahydrobiopterin biosynthetic process"/>
    <property type="evidence" value="ECO:0007669"/>
    <property type="project" value="InterPro"/>
</dbReference>
<evidence type="ECO:0000256" key="6">
    <source>
        <dbReference type="SAM" id="MobiDB-lite"/>
    </source>
</evidence>
<evidence type="ECO:0000313" key="8">
    <source>
        <dbReference type="EMBL" id="PTL72430.1"/>
    </source>
</evidence>
<dbReference type="CDD" id="cd06587">
    <property type="entry name" value="VOC"/>
    <property type="match status" value="1"/>
</dbReference>
<dbReference type="GO" id="GO:0008124">
    <property type="term" value="F:4-alpha-hydroxytetrahydrobiopterin dehydratase activity"/>
    <property type="evidence" value="ECO:0007669"/>
    <property type="project" value="UniProtKB-EC"/>
</dbReference>
<dbReference type="Gene3D" id="3.30.1360.20">
    <property type="entry name" value="Transcriptional coactivator/pterin dehydratase"/>
    <property type="match status" value="1"/>
</dbReference>
<comment type="catalytic activity">
    <reaction evidence="1">
        <text>(4aS,6R)-4a-hydroxy-L-erythro-5,6,7,8-tetrahydrobiopterin = (6R)-L-erythro-6,7-dihydrobiopterin + H2O</text>
        <dbReference type="Rhea" id="RHEA:11920"/>
        <dbReference type="ChEBI" id="CHEBI:15377"/>
        <dbReference type="ChEBI" id="CHEBI:15642"/>
        <dbReference type="ChEBI" id="CHEBI:43120"/>
        <dbReference type="EC" id="4.2.1.96"/>
    </reaction>
</comment>
<dbReference type="InterPro" id="IPR001533">
    <property type="entry name" value="Pterin_deHydtase"/>
</dbReference>
<dbReference type="Proteomes" id="UP000241085">
    <property type="component" value="Unassembled WGS sequence"/>
</dbReference>
<accession>A0A2T4USC2</accession>
<dbReference type="SUPFAM" id="SSF54593">
    <property type="entry name" value="Glyoxalase/Bleomycin resistance protein/Dihydroxybiphenyl dioxygenase"/>
    <property type="match status" value="1"/>
</dbReference>
<evidence type="ECO:0000256" key="5">
    <source>
        <dbReference type="ARBA" id="ARBA00023239"/>
    </source>
</evidence>
<evidence type="ECO:0000256" key="4">
    <source>
        <dbReference type="ARBA" id="ARBA00021735"/>
    </source>
</evidence>
<dbReference type="InterPro" id="IPR041581">
    <property type="entry name" value="Glyoxalase_6"/>
</dbReference>
<sequence>MSDRISPRTFRATPGTEGWRVVGDGARAWFPTGSFARGAALVAAVAALADEADHHPDVDLRFGGVGVRLISHDVGDVSRRDAELAGRISSAAQELGLVADPSAVQSLQIAIDAVDVDAVRAFWAAVLGYSPREDADAADPRGLAPNIWVQRIDETRSERNTVHLDLYVPRDVVESRIAAALAAGGRVADDDHAPDWWTLADPEGNEVDLAPWRDDSPWGE</sequence>
<evidence type="ECO:0000313" key="9">
    <source>
        <dbReference type="Proteomes" id="UP000241085"/>
    </source>
</evidence>
<reference evidence="8 9" key="1">
    <citation type="submission" date="2018-03" db="EMBL/GenBank/DDBJ databases">
        <title>Bacteriophage NCPPB3778 and a type I-E CRISPR drive the evolution of the US Biological Select Agent, Rathayibacter toxicus.</title>
        <authorList>
            <person name="Davis E.W.II."/>
            <person name="Tabima J.F."/>
            <person name="Weisberg A.J."/>
            <person name="Dantas Lopes L."/>
            <person name="Wiseman M.S."/>
            <person name="Wiseman M.S."/>
            <person name="Pupko T."/>
            <person name="Belcher M.S."/>
            <person name="Sechler A.J."/>
            <person name="Tancos M.A."/>
            <person name="Schroeder B.K."/>
            <person name="Murray T.D."/>
            <person name="Luster D.G."/>
            <person name="Schneider W.L."/>
            <person name="Rogers E."/>
            <person name="Andreote F.D."/>
            <person name="Grunwald N.J."/>
            <person name="Putnam M.L."/>
            <person name="Chang J.H."/>
        </authorList>
    </citation>
    <scope>NUCLEOTIDE SEQUENCE [LARGE SCALE GENOMIC DNA]</scope>
    <source>
        <strain evidence="8 9">DSM 15933</strain>
    </source>
</reference>
<organism evidence="8 9">
    <name type="scientific">Rathayibacter caricis DSM 15933</name>
    <dbReference type="NCBI Taxonomy" id="1328867"/>
    <lineage>
        <taxon>Bacteria</taxon>
        <taxon>Bacillati</taxon>
        <taxon>Actinomycetota</taxon>
        <taxon>Actinomycetes</taxon>
        <taxon>Micrococcales</taxon>
        <taxon>Microbacteriaceae</taxon>
        <taxon>Rathayibacter</taxon>
    </lineage>
</organism>
<dbReference type="Pfam" id="PF18029">
    <property type="entry name" value="Glyoxalase_6"/>
    <property type="match status" value="1"/>
</dbReference>
<feature type="compositionally biased region" description="Basic and acidic residues" evidence="6">
    <location>
        <begin position="211"/>
        <end position="220"/>
    </location>
</feature>
<dbReference type="Pfam" id="PF01329">
    <property type="entry name" value="Pterin_4a"/>
    <property type="match status" value="1"/>
</dbReference>
<evidence type="ECO:0000256" key="2">
    <source>
        <dbReference type="ARBA" id="ARBA00006472"/>
    </source>
</evidence>